<organism evidence="1 2">
    <name type="scientific">Mycoplasma haemofelis (strain Ohio2)</name>
    <dbReference type="NCBI Taxonomy" id="859194"/>
    <lineage>
        <taxon>Bacteria</taxon>
        <taxon>Bacillati</taxon>
        <taxon>Mycoplasmatota</taxon>
        <taxon>Mollicutes</taxon>
        <taxon>Mycoplasmataceae</taxon>
        <taxon>Mycoplasma</taxon>
    </lineage>
</organism>
<reference key="2">
    <citation type="submission" date="2011-05" db="EMBL/GenBank/DDBJ databases">
        <title>The Genome of Mycoplasma haemofelis Strain Ohio2, a pathogenic hemoplasma of the cat.</title>
        <authorList>
            <person name="Santos A.P."/>
            <person name="Guimaraes A.M.S."/>
            <person name="SanMiguel P.J."/>
            <person name="Martin S.W."/>
            <person name="Messick J.B."/>
        </authorList>
    </citation>
    <scope>NUCLEOTIDE SEQUENCE</scope>
    <source>
        <strain>Ohio2</strain>
    </source>
</reference>
<dbReference type="STRING" id="859194.MHF_0683"/>
<dbReference type="Proteomes" id="UP000007952">
    <property type="component" value="Chromosome"/>
</dbReference>
<sequence>MLDWFSKLLLGGSVLAGTGVSLGISTLTSKDTKLVTSEESIGLAVASHDDEDLYEEEPEVTAEVVKEKEVVKAKIETPKLAPQVRKGCTIHQLNSSSKPTWSISLVGTLEQFLDAKSKRKEDVNRTAIKNKCDSSNGKDILVINKRLGWYYKQWDYSEEYQNNNQFNSYLARQKR</sequence>
<dbReference type="BioCyc" id="MHAE859194:G1GR7-674-MONOMER"/>
<dbReference type="HOGENOM" id="CLU_121892_0_0_14"/>
<dbReference type="EMBL" id="CP002808">
    <property type="protein sequence ID" value="AEG72953.1"/>
    <property type="molecule type" value="Genomic_DNA"/>
</dbReference>
<evidence type="ECO:0000313" key="2">
    <source>
        <dbReference type="Proteomes" id="UP000007952"/>
    </source>
</evidence>
<protein>
    <submittedName>
        <fullName evidence="1">Uncharacterized protein</fullName>
    </submittedName>
</protein>
<proteinExistence type="predicted"/>
<accession>F6FIA5</accession>
<dbReference type="KEGG" id="mhf:MHF_0683"/>
<reference evidence="1 2" key="1">
    <citation type="journal article" date="2011" name="J. Bacteriol.">
        <title>Complete genome sequences of two hemotropic Mycoplasmas, Mycoplasma haemofelis strain Ohio2 and Mycoplasma suis strain Illinois.</title>
        <authorList>
            <person name="Messick J.B."/>
            <person name="Santos A.P."/>
            <person name="Guimaraes A.M."/>
        </authorList>
    </citation>
    <scope>NUCLEOTIDE SEQUENCE [LARGE SCALE GENOMIC DNA]</scope>
    <source>
        <strain evidence="1 2">Ohio2</strain>
    </source>
</reference>
<dbReference type="AlphaFoldDB" id="F6FIA5"/>
<evidence type="ECO:0000313" key="1">
    <source>
        <dbReference type="EMBL" id="AEG72953.1"/>
    </source>
</evidence>
<gene>
    <name evidence="1" type="ordered locus">MHF_0683</name>
</gene>
<name>F6FIA5_MYCHI</name>